<comment type="caution">
    <text evidence="1">The sequence shown here is derived from an EMBL/GenBank/DDBJ whole genome shotgun (WGS) entry which is preliminary data.</text>
</comment>
<accession>A0ABD2XJA5</accession>
<reference evidence="1 2" key="1">
    <citation type="journal article" date="2024" name="bioRxiv">
        <title>A reference genome for Trichogramma kaykai: A tiny desert-dwelling parasitoid wasp with competing sex-ratio distorters.</title>
        <authorList>
            <person name="Culotta J."/>
            <person name="Lindsey A.R."/>
        </authorList>
    </citation>
    <scope>NUCLEOTIDE SEQUENCE [LARGE SCALE GENOMIC DNA]</scope>
    <source>
        <strain evidence="1 2">KSX58</strain>
    </source>
</reference>
<proteinExistence type="predicted"/>
<name>A0ABD2XJA5_9HYME</name>
<organism evidence="1 2">
    <name type="scientific">Trichogramma kaykai</name>
    <dbReference type="NCBI Taxonomy" id="54128"/>
    <lineage>
        <taxon>Eukaryota</taxon>
        <taxon>Metazoa</taxon>
        <taxon>Ecdysozoa</taxon>
        <taxon>Arthropoda</taxon>
        <taxon>Hexapoda</taxon>
        <taxon>Insecta</taxon>
        <taxon>Pterygota</taxon>
        <taxon>Neoptera</taxon>
        <taxon>Endopterygota</taxon>
        <taxon>Hymenoptera</taxon>
        <taxon>Apocrita</taxon>
        <taxon>Proctotrupomorpha</taxon>
        <taxon>Chalcidoidea</taxon>
        <taxon>Trichogrammatidae</taxon>
        <taxon>Trichogramma</taxon>
    </lineage>
</organism>
<dbReference type="EMBL" id="JBJJXI010000020">
    <property type="protein sequence ID" value="KAL3405518.1"/>
    <property type="molecule type" value="Genomic_DNA"/>
</dbReference>
<keyword evidence="2" id="KW-1185">Reference proteome</keyword>
<gene>
    <name evidence="1" type="ORF">TKK_001908</name>
</gene>
<evidence type="ECO:0000313" key="2">
    <source>
        <dbReference type="Proteomes" id="UP001627154"/>
    </source>
</evidence>
<sequence length="105" mass="12312">MSIKLCFTKIRSNFPGGRMIATSKLTNDEWKLFWIDDEDDHVLNSRDFSLVQCRWKSRVRIDQSVAGAVVDMLVDLTHERDRLRQAHLRRHVLLEADFSFQKGPP</sequence>
<dbReference type="Proteomes" id="UP001627154">
    <property type="component" value="Unassembled WGS sequence"/>
</dbReference>
<dbReference type="AlphaFoldDB" id="A0ABD2XJA5"/>
<evidence type="ECO:0000313" key="1">
    <source>
        <dbReference type="EMBL" id="KAL3405518.1"/>
    </source>
</evidence>
<protein>
    <submittedName>
        <fullName evidence="1">Uncharacterized protein</fullName>
    </submittedName>
</protein>